<dbReference type="Gene3D" id="3.40.50.1820">
    <property type="entry name" value="alpha/beta hydrolase"/>
    <property type="match status" value="1"/>
</dbReference>
<evidence type="ECO:0000313" key="3">
    <source>
        <dbReference type="Proteomes" id="UP001336250"/>
    </source>
</evidence>
<dbReference type="GO" id="GO:0080030">
    <property type="term" value="F:methyl indole-3-acetate esterase activity"/>
    <property type="evidence" value="ECO:0007669"/>
    <property type="project" value="TreeGrafter"/>
</dbReference>
<keyword evidence="2" id="KW-0378">Hydrolase</keyword>
<dbReference type="PANTHER" id="PTHR10992">
    <property type="entry name" value="METHYLESTERASE FAMILY MEMBER"/>
    <property type="match status" value="1"/>
</dbReference>
<feature type="domain" description="AB hydrolase-1" evidence="1">
    <location>
        <begin position="2"/>
        <end position="233"/>
    </location>
</feature>
<gene>
    <name evidence="2" type="ORF">V4F39_05615</name>
</gene>
<dbReference type="InterPro" id="IPR029058">
    <property type="entry name" value="AB_hydrolase_fold"/>
</dbReference>
<keyword evidence="3" id="KW-1185">Reference proteome</keyword>
<dbReference type="InterPro" id="IPR045889">
    <property type="entry name" value="MES/HNL"/>
</dbReference>
<sequence>MLIHGAWQGAWAFAAWTPLLAARGWVPHAVDLPGNGWGATADAPADLARYTQQVVDVIDGIGEPVVVLGHSGGGITASQVAEALPDRVLAVVYLAGMMLPSGLSYGELVRDAAAEAPGEDFAGITPYLEWNASRSHSRVRPDGALRCFVHDCDAAAARDAVGLLRPQPETGRDMRNHLSAERFGRVPRLYVECSDDRSVLPALQRRMQRLSPGAQRLVLDVGHVPQLAQPALLTALLCPALEMLVPSRSPSSSPSQEMP</sequence>
<comment type="caution">
    <text evidence="2">The sequence shown here is derived from an EMBL/GenBank/DDBJ whole genome shotgun (WGS) entry which is preliminary data.</text>
</comment>
<dbReference type="InterPro" id="IPR000073">
    <property type="entry name" value="AB_hydrolase_1"/>
</dbReference>
<dbReference type="RefSeq" id="WP_332288323.1">
    <property type="nucleotide sequence ID" value="NZ_JAZIBG010000017.1"/>
</dbReference>
<organism evidence="2 3">
    <name type="scientific">Aquincola agrisoli</name>
    <dbReference type="NCBI Taxonomy" id="3119538"/>
    <lineage>
        <taxon>Bacteria</taxon>
        <taxon>Pseudomonadati</taxon>
        <taxon>Pseudomonadota</taxon>
        <taxon>Betaproteobacteria</taxon>
        <taxon>Burkholderiales</taxon>
        <taxon>Sphaerotilaceae</taxon>
        <taxon>Aquincola</taxon>
    </lineage>
</organism>
<protein>
    <submittedName>
        <fullName evidence="2">Alpha/beta fold hydrolase</fullName>
    </submittedName>
</protein>
<dbReference type="GO" id="GO:0080032">
    <property type="term" value="F:methyl jasmonate esterase activity"/>
    <property type="evidence" value="ECO:0007669"/>
    <property type="project" value="TreeGrafter"/>
</dbReference>
<dbReference type="EMBL" id="JAZIBG010000017">
    <property type="protein sequence ID" value="MEF7613383.1"/>
    <property type="molecule type" value="Genomic_DNA"/>
</dbReference>
<dbReference type="Pfam" id="PF12697">
    <property type="entry name" value="Abhydrolase_6"/>
    <property type="match status" value="1"/>
</dbReference>
<proteinExistence type="predicted"/>
<accession>A0AAW9QB20</accession>
<name>A0AAW9QB20_9BURK</name>
<reference evidence="2 3" key="1">
    <citation type="submission" date="2024-02" db="EMBL/GenBank/DDBJ databases">
        <title>Genome sequence of Aquincola sp. MAHUQ-54.</title>
        <authorList>
            <person name="Huq M.A."/>
        </authorList>
    </citation>
    <scope>NUCLEOTIDE SEQUENCE [LARGE SCALE GENOMIC DNA]</scope>
    <source>
        <strain evidence="2 3">MAHUQ-54</strain>
    </source>
</reference>
<dbReference type="Proteomes" id="UP001336250">
    <property type="component" value="Unassembled WGS sequence"/>
</dbReference>
<evidence type="ECO:0000259" key="1">
    <source>
        <dbReference type="Pfam" id="PF12697"/>
    </source>
</evidence>
<dbReference type="PANTHER" id="PTHR10992:SF1086">
    <property type="entry name" value="AB HYDROLASE-1 DOMAIN-CONTAINING PROTEIN"/>
    <property type="match status" value="1"/>
</dbReference>
<dbReference type="SUPFAM" id="SSF53474">
    <property type="entry name" value="alpha/beta-Hydrolases"/>
    <property type="match status" value="1"/>
</dbReference>
<dbReference type="AlphaFoldDB" id="A0AAW9QB20"/>
<evidence type="ECO:0000313" key="2">
    <source>
        <dbReference type="EMBL" id="MEF7613383.1"/>
    </source>
</evidence>